<protein>
    <submittedName>
        <fullName evidence="7">Flagellar associated protein</fullName>
    </submittedName>
</protein>
<keyword evidence="7" id="KW-0282">Flagellum</keyword>
<keyword evidence="4" id="KW-0206">Cytoskeleton</keyword>
<evidence type="ECO:0000256" key="1">
    <source>
        <dbReference type="ARBA" id="ARBA00004138"/>
    </source>
</evidence>
<dbReference type="GO" id="GO:0097546">
    <property type="term" value="C:ciliary base"/>
    <property type="evidence" value="ECO:0007669"/>
    <property type="project" value="TreeGrafter"/>
</dbReference>
<evidence type="ECO:0000256" key="4">
    <source>
        <dbReference type="ARBA" id="ARBA00023212"/>
    </source>
</evidence>
<sequence length="155" mass="17826">MAKEFGSKCDMISASLDEVSRNCIWREHVRKEKLGFQMNTDFRISDPNKMQVITEKPNRVVPQQRPDSETMRACTQKLESLCSSTQRDTAPNRKYTLPVTSTQVYGFWSDHIFDGTHSMFDHKRHAVDVSKYADSYVTMTGKSPFSRTQDFSPSS</sequence>
<reference evidence="7" key="1">
    <citation type="submission" date="2014-05" db="EMBL/GenBank/DDBJ databases">
        <title>The transcriptome of the halophilic microalga Tetraselmis sp. GSL018 isolated from the Great Salt Lake, Utah.</title>
        <authorList>
            <person name="Jinkerson R.E."/>
            <person name="D'Adamo S."/>
            <person name="Posewitz M.C."/>
        </authorList>
    </citation>
    <scope>NUCLEOTIDE SEQUENCE</scope>
    <source>
        <strain evidence="7">GSL018</strain>
    </source>
</reference>
<dbReference type="PANTHER" id="PTHR33865:SF3">
    <property type="entry name" value="PROTEIN FAM183B"/>
    <property type="match status" value="1"/>
</dbReference>
<dbReference type="Pfam" id="PF14886">
    <property type="entry name" value="FAM183"/>
    <property type="match status" value="1"/>
</dbReference>
<organism evidence="7">
    <name type="scientific">Tetraselmis sp. GSL018</name>
    <dbReference type="NCBI Taxonomy" id="582737"/>
    <lineage>
        <taxon>Eukaryota</taxon>
        <taxon>Viridiplantae</taxon>
        <taxon>Chlorophyta</taxon>
        <taxon>core chlorophytes</taxon>
        <taxon>Chlorodendrophyceae</taxon>
        <taxon>Chlorodendrales</taxon>
        <taxon>Chlorodendraceae</taxon>
        <taxon>Tetraselmis</taxon>
    </lineage>
</organism>
<keyword evidence="7" id="KW-0969">Cilium</keyword>
<name>A0A061RG67_9CHLO</name>
<evidence type="ECO:0000256" key="3">
    <source>
        <dbReference type="ARBA" id="ARBA00022490"/>
    </source>
</evidence>
<dbReference type="AlphaFoldDB" id="A0A061RG67"/>
<evidence type="ECO:0000256" key="6">
    <source>
        <dbReference type="ARBA" id="ARBA00034777"/>
    </source>
</evidence>
<evidence type="ECO:0000313" key="7">
    <source>
        <dbReference type="EMBL" id="JAC71932.1"/>
    </source>
</evidence>
<evidence type="ECO:0000256" key="5">
    <source>
        <dbReference type="ARBA" id="ARBA00023273"/>
    </source>
</evidence>
<comment type="similarity">
    <text evidence="6">Belongs to the CFAP144 family.</text>
</comment>
<keyword evidence="3" id="KW-0963">Cytoplasm</keyword>
<gene>
    <name evidence="7" type="ORF">TSPGSL018_844</name>
</gene>
<comment type="subcellular location">
    <subcellularLocation>
        <location evidence="1">Cell projection</location>
        <location evidence="1">Cilium</location>
    </subcellularLocation>
    <subcellularLocation>
        <location evidence="2">Cytoplasm</location>
        <location evidence="2">Cytoskeleton</location>
    </subcellularLocation>
</comment>
<dbReference type="InterPro" id="IPR029214">
    <property type="entry name" value="CFAP144"/>
</dbReference>
<accession>A0A061RG67</accession>
<dbReference type="GO" id="GO:0005856">
    <property type="term" value="C:cytoskeleton"/>
    <property type="evidence" value="ECO:0007669"/>
    <property type="project" value="UniProtKB-SubCell"/>
</dbReference>
<evidence type="ECO:0000256" key="2">
    <source>
        <dbReference type="ARBA" id="ARBA00004245"/>
    </source>
</evidence>
<dbReference type="EMBL" id="GBEZ01014116">
    <property type="protein sequence ID" value="JAC71932.1"/>
    <property type="molecule type" value="Transcribed_RNA"/>
</dbReference>
<dbReference type="PANTHER" id="PTHR33865">
    <property type="entry name" value="PROTEIN FAM183B"/>
    <property type="match status" value="1"/>
</dbReference>
<keyword evidence="5" id="KW-0966">Cell projection</keyword>
<proteinExistence type="inferred from homology"/>